<evidence type="ECO:0000256" key="1">
    <source>
        <dbReference type="SAM" id="Coils"/>
    </source>
</evidence>
<feature type="region of interest" description="Disordered" evidence="2">
    <location>
        <begin position="465"/>
        <end position="506"/>
    </location>
</feature>
<feature type="transmembrane region" description="Helical" evidence="3">
    <location>
        <begin position="12"/>
        <end position="31"/>
    </location>
</feature>
<protein>
    <submittedName>
        <fullName evidence="4 5">Uncharacterized protein</fullName>
    </submittedName>
</protein>
<keyword evidence="3" id="KW-1133">Transmembrane helix</keyword>
<accession>L1JJ37</accession>
<name>L1JJ37_GUITC</name>
<evidence type="ECO:0000256" key="2">
    <source>
        <dbReference type="SAM" id="MobiDB-lite"/>
    </source>
</evidence>
<dbReference type="OMA" id="CKELEHN"/>
<feature type="region of interest" description="Disordered" evidence="2">
    <location>
        <begin position="578"/>
        <end position="605"/>
    </location>
</feature>
<dbReference type="GeneID" id="17305226"/>
<dbReference type="EMBL" id="JH992985">
    <property type="protein sequence ID" value="EKX48511.1"/>
    <property type="molecule type" value="Genomic_DNA"/>
</dbReference>
<dbReference type="AlphaFoldDB" id="L1JJ37"/>
<keyword evidence="1" id="KW-0175">Coiled coil</keyword>
<reference evidence="6" key="2">
    <citation type="submission" date="2012-11" db="EMBL/GenBank/DDBJ databases">
        <authorList>
            <person name="Kuo A."/>
            <person name="Curtis B.A."/>
            <person name="Tanifuji G."/>
            <person name="Burki F."/>
            <person name="Gruber A."/>
            <person name="Irimia M."/>
            <person name="Maruyama S."/>
            <person name="Arias M.C."/>
            <person name="Ball S.G."/>
            <person name="Gile G.H."/>
            <person name="Hirakawa Y."/>
            <person name="Hopkins J.F."/>
            <person name="Rensing S.A."/>
            <person name="Schmutz J."/>
            <person name="Symeonidi A."/>
            <person name="Elias M."/>
            <person name="Eveleigh R.J."/>
            <person name="Herman E.K."/>
            <person name="Klute M.J."/>
            <person name="Nakayama T."/>
            <person name="Obornik M."/>
            <person name="Reyes-Prieto A."/>
            <person name="Armbrust E.V."/>
            <person name="Aves S.J."/>
            <person name="Beiko R.G."/>
            <person name="Coutinho P."/>
            <person name="Dacks J.B."/>
            <person name="Durnford D.G."/>
            <person name="Fast N.M."/>
            <person name="Green B.R."/>
            <person name="Grisdale C."/>
            <person name="Hempe F."/>
            <person name="Henrissat B."/>
            <person name="Hoppner M.P."/>
            <person name="Ishida K.-I."/>
            <person name="Kim E."/>
            <person name="Koreny L."/>
            <person name="Kroth P.G."/>
            <person name="Liu Y."/>
            <person name="Malik S.-B."/>
            <person name="Maier U.G."/>
            <person name="McRose D."/>
            <person name="Mock T."/>
            <person name="Neilson J.A."/>
            <person name="Onodera N.T."/>
            <person name="Poole A.M."/>
            <person name="Pritham E.J."/>
            <person name="Richards T.A."/>
            <person name="Rocap G."/>
            <person name="Roy S.W."/>
            <person name="Sarai C."/>
            <person name="Schaack S."/>
            <person name="Shirato S."/>
            <person name="Slamovits C.H."/>
            <person name="Spencer D.F."/>
            <person name="Suzuki S."/>
            <person name="Worden A.Z."/>
            <person name="Zauner S."/>
            <person name="Barry K."/>
            <person name="Bell C."/>
            <person name="Bharti A.K."/>
            <person name="Crow J.A."/>
            <person name="Grimwood J."/>
            <person name="Kramer R."/>
            <person name="Lindquist E."/>
            <person name="Lucas S."/>
            <person name="Salamov A."/>
            <person name="McFadden G.I."/>
            <person name="Lane C.E."/>
            <person name="Keeling P.J."/>
            <person name="Gray M.W."/>
            <person name="Grigoriev I.V."/>
            <person name="Archibald J.M."/>
        </authorList>
    </citation>
    <scope>NUCLEOTIDE SEQUENCE</scope>
    <source>
        <strain evidence="6">CCMP2712</strain>
    </source>
</reference>
<reference evidence="5" key="3">
    <citation type="submission" date="2015-06" db="UniProtKB">
        <authorList>
            <consortium name="EnsemblProtists"/>
        </authorList>
    </citation>
    <scope>IDENTIFICATION</scope>
</reference>
<dbReference type="Proteomes" id="UP000011087">
    <property type="component" value="Unassembled WGS sequence"/>
</dbReference>
<feature type="compositionally biased region" description="Low complexity" evidence="2">
    <location>
        <begin position="472"/>
        <end position="485"/>
    </location>
</feature>
<organism evidence="4">
    <name type="scientific">Guillardia theta (strain CCMP2712)</name>
    <name type="common">Cryptophyte</name>
    <dbReference type="NCBI Taxonomy" id="905079"/>
    <lineage>
        <taxon>Eukaryota</taxon>
        <taxon>Cryptophyceae</taxon>
        <taxon>Pyrenomonadales</taxon>
        <taxon>Geminigeraceae</taxon>
        <taxon>Guillardia</taxon>
    </lineage>
</organism>
<gene>
    <name evidence="4" type="ORF">GUITHDRAFT_105657</name>
</gene>
<proteinExistence type="predicted"/>
<dbReference type="STRING" id="905079.L1JJ37"/>
<keyword evidence="3" id="KW-0472">Membrane</keyword>
<feature type="region of interest" description="Disordered" evidence="2">
    <location>
        <begin position="217"/>
        <end position="247"/>
    </location>
</feature>
<evidence type="ECO:0000313" key="6">
    <source>
        <dbReference type="Proteomes" id="UP000011087"/>
    </source>
</evidence>
<feature type="coiled-coil region" evidence="1">
    <location>
        <begin position="286"/>
        <end position="438"/>
    </location>
</feature>
<dbReference type="EnsemblProtists" id="EKX48511">
    <property type="protein sequence ID" value="EKX48511"/>
    <property type="gene ID" value="GUITHDRAFT_105657"/>
</dbReference>
<dbReference type="RefSeq" id="XP_005835491.1">
    <property type="nucleotide sequence ID" value="XM_005835434.1"/>
</dbReference>
<evidence type="ECO:0000313" key="5">
    <source>
        <dbReference type="EnsemblProtists" id="EKX48511"/>
    </source>
</evidence>
<feature type="region of interest" description="Disordered" evidence="2">
    <location>
        <begin position="150"/>
        <end position="171"/>
    </location>
</feature>
<sequence length="605" mass="69815">MTSRSPRLSFVPFLVCFVIFLSFALFHFSVLRTSSHRRAHRSSVSLLQKLYQNSDEKTYNHARLMMNQALHRARDFAKKADEEKLLEGNDDRLHAKLVKIARDRAETLEEDDEKARRIENVANRLERSLLATSQVVNLHEDRLESLMAEERRAKKKARSEQDGANELSASLSVMKGSVKKLEQHVEKLKRNLKEDEGASKKTGALADLSKLVNRFSSKQEEEVKEEEKAKRGATKADKRAKDKQEEALKLQGQVDKIQKQLVEMGCKKPSDGSGGAKGSKCNREKEVDLLDEMKTMKRQIKVLEEEVLFEKKQRQVMLHAAALQHKLGEVDKYRKLEYQSKLHAAKTRLQQLRKDIDVGPEEEKAAELNLKLAEQAEERVKERLKLAKMKIKTYEEEEKKSSVLSKVQSKEIHKLSGLEASQQRAVQVGRKAEEEERRIVSAQSRQVQNVLEQARRVKEDAIKHSNVASRWESAATAETEEASAFGKEEEELSGEKSWGRVADMSSRQASELRHGLQLMDMERAVRDYQRDPRASNRHRLERLEKILTDRLGHADDAKQNEASIDMLNTIEDVLYERRMQKRSDRRGRREEEVERRRRGRRAGES</sequence>
<dbReference type="KEGG" id="gtt:GUITHDRAFT_105657"/>
<evidence type="ECO:0000313" key="4">
    <source>
        <dbReference type="EMBL" id="EKX48511.1"/>
    </source>
</evidence>
<dbReference type="HOGENOM" id="CLU_451626_0_0_1"/>
<evidence type="ECO:0000256" key="3">
    <source>
        <dbReference type="SAM" id="Phobius"/>
    </source>
</evidence>
<dbReference type="PaxDb" id="55529-EKX48511"/>
<reference evidence="4 6" key="1">
    <citation type="journal article" date="2012" name="Nature">
        <title>Algal genomes reveal evolutionary mosaicism and the fate of nucleomorphs.</title>
        <authorList>
            <consortium name="DOE Joint Genome Institute"/>
            <person name="Curtis B.A."/>
            <person name="Tanifuji G."/>
            <person name="Burki F."/>
            <person name="Gruber A."/>
            <person name="Irimia M."/>
            <person name="Maruyama S."/>
            <person name="Arias M.C."/>
            <person name="Ball S.G."/>
            <person name="Gile G.H."/>
            <person name="Hirakawa Y."/>
            <person name="Hopkins J.F."/>
            <person name="Kuo A."/>
            <person name="Rensing S.A."/>
            <person name="Schmutz J."/>
            <person name="Symeonidi A."/>
            <person name="Elias M."/>
            <person name="Eveleigh R.J."/>
            <person name="Herman E.K."/>
            <person name="Klute M.J."/>
            <person name="Nakayama T."/>
            <person name="Obornik M."/>
            <person name="Reyes-Prieto A."/>
            <person name="Armbrust E.V."/>
            <person name="Aves S.J."/>
            <person name="Beiko R.G."/>
            <person name="Coutinho P."/>
            <person name="Dacks J.B."/>
            <person name="Durnford D.G."/>
            <person name="Fast N.M."/>
            <person name="Green B.R."/>
            <person name="Grisdale C.J."/>
            <person name="Hempel F."/>
            <person name="Henrissat B."/>
            <person name="Hoppner M.P."/>
            <person name="Ishida K."/>
            <person name="Kim E."/>
            <person name="Koreny L."/>
            <person name="Kroth P.G."/>
            <person name="Liu Y."/>
            <person name="Malik S.B."/>
            <person name="Maier U.G."/>
            <person name="McRose D."/>
            <person name="Mock T."/>
            <person name="Neilson J.A."/>
            <person name="Onodera N.T."/>
            <person name="Poole A.M."/>
            <person name="Pritham E.J."/>
            <person name="Richards T.A."/>
            <person name="Rocap G."/>
            <person name="Roy S.W."/>
            <person name="Sarai C."/>
            <person name="Schaack S."/>
            <person name="Shirato S."/>
            <person name="Slamovits C.H."/>
            <person name="Spencer D.F."/>
            <person name="Suzuki S."/>
            <person name="Worden A.Z."/>
            <person name="Zauner S."/>
            <person name="Barry K."/>
            <person name="Bell C."/>
            <person name="Bharti A.K."/>
            <person name="Crow J.A."/>
            <person name="Grimwood J."/>
            <person name="Kramer R."/>
            <person name="Lindquist E."/>
            <person name="Lucas S."/>
            <person name="Salamov A."/>
            <person name="McFadden G.I."/>
            <person name="Lane C.E."/>
            <person name="Keeling P.J."/>
            <person name="Gray M.W."/>
            <person name="Grigoriev I.V."/>
            <person name="Archibald J.M."/>
        </authorList>
    </citation>
    <scope>NUCLEOTIDE SEQUENCE</scope>
    <source>
        <strain evidence="4 6">CCMP2712</strain>
    </source>
</reference>
<keyword evidence="6" id="KW-1185">Reference proteome</keyword>
<keyword evidence="3" id="KW-0812">Transmembrane</keyword>